<dbReference type="Pfam" id="PF04474">
    <property type="entry name" value="DUF554"/>
    <property type="match status" value="1"/>
</dbReference>
<feature type="transmembrane region" description="Helical" evidence="1">
    <location>
        <begin position="152"/>
        <end position="175"/>
    </location>
</feature>
<evidence type="ECO:0000313" key="2">
    <source>
        <dbReference type="EMBL" id="MBD2151505.1"/>
    </source>
</evidence>
<name>A0A926Z770_9CYAN</name>
<feature type="transmembrane region" description="Helical" evidence="1">
    <location>
        <begin position="12"/>
        <end position="28"/>
    </location>
</feature>
<reference evidence="2" key="2">
    <citation type="submission" date="2020-08" db="EMBL/GenBank/DDBJ databases">
        <authorList>
            <person name="Chen M."/>
            <person name="Teng W."/>
            <person name="Zhao L."/>
            <person name="Hu C."/>
            <person name="Zhou Y."/>
            <person name="Han B."/>
            <person name="Song L."/>
            <person name="Shu W."/>
        </authorList>
    </citation>
    <scope>NUCLEOTIDE SEQUENCE</scope>
    <source>
        <strain evidence="2">FACHB-1277</strain>
    </source>
</reference>
<feature type="transmembrane region" description="Helical" evidence="1">
    <location>
        <begin position="40"/>
        <end position="57"/>
    </location>
</feature>
<keyword evidence="3" id="KW-1185">Reference proteome</keyword>
<reference evidence="2" key="1">
    <citation type="journal article" date="2015" name="ISME J.">
        <title>Draft Genome Sequence of Streptomyces incarnatus NRRL8089, which Produces the Nucleoside Antibiotic Sinefungin.</title>
        <authorList>
            <person name="Oshima K."/>
            <person name="Hattori M."/>
            <person name="Shimizu H."/>
            <person name="Fukuda K."/>
            <person name="Nemoto M."/>
            <person name="Inagaki K."/>
            <person name="Tamura T."/>
        </authorList>
    </citation>
    <scope>NUCLEOTIDE SEQUENCE</scope>
    <source>
        <strain evidence="2">FACHB-1277</strain>
    </source>
</reference>
<sequence>MLNFLEKTSGTWINVMAIAIGTGLGLILRGKFLAQILPILKQAIGLITIFVSFNMANSLLKVKAGELDGVILALVALIFGGIIGELVQIEKRLEAIGDWLKAKFKGKGKFTEGFVAASLLFCIGPMAIIGSLNNGLRGDDKLLVLKSALDGFISIVFASTYGIGVGFSFLPVAIYQGSLSLLAGNLAESLPDPANAQPVLIVTGVGGLMLLGLGLNLLELAKVRVASFLPALAIAPLVYWLASLFADKVR</sequence>
<comment type="caution">
    <text evidence="2">The sequence shown here is derived from an EMBL/GenBank/DDBJ whole genome shotgun (WGS) entry which is preliminary data.</text>
</comment>
<dbReference type="InterPro" id="IPR007563">
    <property type="entry name" value="DUF554"/>
</dbReference>
<dbReference type="EMBL" id="JACJPY010000055">
    <property type="protein sequence ID" value="MBD2151505.1"/>
    <property type="molecule type" value="Genomic_DNA"/>
</dbReference>
<dbReference type="PANTHER" id="PTHR36111:SF2">
    <property type="entry name" value="INNER MEMBRANE PROTEIN"/>
    <property type="match status" value="1"/>
</dbReference>
<gene>
    <name evidence="2" type="ORF">H6F44_15455</name>
</gene>
<feature type="transmembrane region" description="Helical" evidence="1">
    <location>
        <begin position="227"/>
        <end position="246"/>
    </location>
</feature>
<keyword evidence="1" id="KW-1133">Transmembrane helix</keyword>
<evidence type="ECO:0000256" key="1">
    <source>
        <dbReference type="SAM" id="Phobius"/>
    </source>
</evidence>
<protein>
    <submittedName>
        <fullName evidence="2">DUF554 domain-containing protein</fullName>
    </submittedName>
</protein>
<organism evidence="2 3">
    <name type="scientific">Pseudanabaena cinerea FACHB-1277</name>
    <dbReference type="NCBI Taxonomy" id="2949581"/>
    <lineage>
        <taxon>Bacteria</taxon>
        <taxon>Bacillati</taxon>
        <taxon>Cyanobacteriota</taxon>
        <taxon>Cyanophyceae</taxon>
        <taxon>Pseudanabaenales</taxon>
        <taxon>Pseudanabaenaceae</taxon>
        <taxon>Pseudanabaena</taxon>
        <taxon>Pseudanabaena cinerea</taxon>
    </lineage>
</organism>
<dbReference type="AlphaFoldDB" id="A0A926Z770"/>
<dbReference type="RefSeq" id="WP_190351925.1">
    <property type="nucleotide sequence ID" value="NZ_JACJPY010000055.1"/>
</dbReference>
<keyword evidence="1" id="KW-0472">Membrane</keyword>
<keyword evidence="1" id="KW-0812">Transmembrane</keyword>
<proteinExistence type="predicted"/>
<evidence type="ECO:0000313" key="3">
    <source>
        <dbReference type="Proteomes" id="UP000631421"/>
    </source>
</evidence>
<dbReference type="Proteomes" id="UP000631421">
    <property type="component" value="Unassembled WGS sequence"/>
</dbReference>
<feature type="transmembrane region" description="Helical" evidence="1">
    <location>
        <begin position="69"/>
        <end position="89"/>
    </location>
</feature>
<accession>A0A926Z770</accession>
<dbReference type="PANTHER" id="PTHR36111">
    <property type="entry name" value="INNER MEMBRANE PROTEIN-RELATED"/>
    <property type="match status" value="1"/>
</dbReference>
<feature type="transmembrane region" description="Helical" evidence="1">
    <location>
        <begin position="196"/>
        <end position="215"/>
    </location>
</feature>
<feature type="transmembrane region" description="Helical" evidence="1">
    <location>
        <begin position="110"/>
        <end position="132"/>
    </location>
</feature>